<feature type="compositionally biased region" description="Gly residues" evidence="5">
    <location>
        <begin position="1"/>
        <end position="20"/>
    </location>
</feature>
<reference evidence="7 8" key="1">
    <citation type="submission" date="2019-06" db="EMBL/GenBank/DDBJ databases">
        <title>Sequencing the genomes of 1000 actinobacteria strains.</title>
        <authorList>
            <person name="Klenk H.-P."/>
        </authorList>
    </citation>
    <scope>NUCLEOTIDE SEQUENCE [LARGE SCALE GENOMIC DNA]</scope>
    <source>
        <strain evidence="7 8">DSM 45043</strain>
    </source>
</reference>
<dbReference type="SUPFAM" id="SSF53383">
    <property type="entry name" value="PLP-dependent transferases"/>
    <property type="match status" value="1"/>
</dbReference>
<evidence type="ECO:0000256" key="1">
    <source>
        <dbReference type="ARBA" id="ARBA00001933"/>
    </source>
</evidence>
<proteinExistence type="inferred from homology"/>
<feature type="domain" description="Aminotransferase class V" evidence="6">
    <location>
        <begin position="43"/>
        <end position="404"/>
    </location>
</feature>
<gene>
    <name evidence="7" type="ORF">FHX41_4962</name>
</gene>
<dbReference type="Proteomes" id="UP000316706">
    <property type="component" value="Unassembled WGS sequence"/>
</dbReference>
<evidence type="ECO:0000256" key="3">
    <source>
        <dbReference type="RuleBase" id="RU004075"/>
    </source>
</evidence>
<sequence length="411" mass="43785">MGDGTENGAGSRGGTGGGTGESLDREIDALRADTPGCARVAHLNNAGAALAPRPVIDAVAEHFTLENTIGGYEAAEVNAAAIDRFYDATARLIGARADEIAYVENATRAWDMAFYAIPFAEGDRILTTTNEYSSNAIAYQQVAEAKGVRVEVVPDAPDGTLSLDALEAELRKGGVRLVSLNHIPTHNGLVNPAAAVGRLCREHGVLYLLDACQSVGQLAVDVREIGCDMLSATGRKFLRGPRGTGFLYVRREVVTTLEPPFLDLQAAEWKAPDGYEPRGDARRFETWERYVAGQIGLGVAAGYAADLGTARIEERVTRLAARLRAALAERPGTTVLDRGARPSGIVTFTVDGHDPGEIKKAAREAGVNVNVTNPAGHGYDPRAVPAAVRASVHYYNTEEELDRLLSALPNR</sequence>
<dbReference type="PROSITE" id="PS00595">
    <property type="entry name" value="AA_TRANSFER_CLASS_5"/>
    <property type="match status" value="1"/>
</dbReference>
<dbReference type="InterPro" id="IPR015424">
    <property type="entry name" value="PyrdxlP-dep_Trfase"/>
</dbReference>
<dbReference type="PANTHER" id="PTHR43586:SF24">
    <property type="entry name" value="BLR4730 PROTEIN"/>
    <property type="match status" value="1"/>
</dbReference>
<comment type="similarity">
    <text evidence="3">Belongs to the class-V pyridoxal-phosphate-dependent aminotransferase family.</text>
</comment>
<dbReference type="Pfam" id="PF00266">
    <property type="entry name" value="Aminotran_5"/>
    <property type="match status" value="1"/>
</dbReference>
<name>A0A543IKU4_9ACTN</name>
<dbReference type="Gene3D" id="3.90.1150.10">
    <property type="entry name" value="Aspartate Aminotransferase, domain 1"/>
    <property type="match status" value="1"/>
</dbReference>
<evidence type="ECO:0000313" key="8">
    <source>
        <dbReference type="Proteomes" id="UP000316706"/>
    </source>
</evidence>
<dbReference type="OrthoDB" id="9808002at2"/>
<organism evidence="7 8">
    <name type="scientific">Actinomadura hallensis</name>
    <dbReference type="NCBI Taxonomy" id="337895"/>
    <lineage>
        <taxon>Bacteria</taxon>
        <taxon>Bacillati</taxon>
        <taxon>Actinomycetota</taxon>
        <taxon>Actinomycetes</taxon>
        <taxon>Streptosporangiales</taxon>
        <taxon>Thermomonosporaceae</taxon>
        <taxon>Actinomadura</taxon>
    </lineage>
</organism>
<dbReference type="InterPro" id="IPR015422">
    <property type="entry name" value="PyrdxlP-dep_Trfase_small"/>
</dbReference>
<dbReference type="Gene3D" id="3.40.640.10">
    <property type="entry name" value="Type I PLP-dependent aspartate aminotransferase-like (Major domain)"/>
    <property type="match status" value="1"/>
</dbReference>
<dbReference type="InterPro" id="IPR000192">
    <property type="entry name" value="Aminotrans_V_dom"/>
</dbReference>
<comment type="cofactor">
    <cofactor evidence="1 4">
        <name>pyridoxal 5'-phosphate</name>
        <dbReference type="ChEBI" id="CHEBI:597326"/>
    </cofactor>
</comment>
<dbReference type="InterPro" id="IPR015421">
    <property type="entry name" value="PyrdxlP-dep_Trfase_major"/>
</dbReference>
<keyword evidence="8" id="KW-1185">Reference proteome</keyword>
<dbReference type="AlphaFoldDB" id="A0A543IKU4"/>
<keyword evidence="2" id="KW-0663">Pyridoxal phosphate</keyword>
<dbReference type="RefSeq" id="WP_141972587.1">
    <property type="nucleotide sequence ID" value="NZ_VFPO01000001.1"/>
</dbReference>
<feature type="region of interest" description="Disordered" evidence="5">
    <location>
        <begin position="1"/>
        <end position="23"/>
    </location>
</feature>
<evidence type="ECO:0000256" key="2">
    <source>
        <dbReference type="ARBA" id="ARBA00022898"/>
    </source>
</evidence>
<dbReference type="InterPro" id="IPR020578">
    <property type="entry name" value="Aminotrans_V_PyrdxlP_BS"/>
</dbReference>
<dbReference type="EMBL" id="VFPO01000001">
    <property type="protein sequence ID" value="TQM71205.1"/>
    <property type="molecule type" value="Genomic_DNA"/>
</dbReference>
<accession>A0A543IKU4</accession>
<evidence type="ECO:0000256" key="5">
    <source>
        <dbReference type="SAM" id="MobiDB-lite"/>
    </source>
</evidence>
<dbReference type="PANTHER" id="PTHR43586">
    <property type="entry name" value="CYSTEINE DESULFURASE"/>
    <property type="match status" value="1"/>
</dbReference>
<keyword evidence="7" id="KW-0456">Lyase</keyword>
<evidence type="ECO:0000256" key="4">
    <source>
        <dbReference type="RuleBase" id="RU004504"/>
    </source>
</evidence>
<dbReference type="GO" id="GO:0016829">
    <property type="term" value="F:lyase activity"/>
    <property type="evidence" value="ECO:0007669"/>
    <property type="project" value="UniProtKB-KW"/>
</dbReference>
<evidence type="ECO:0000259" key="6">
    <source>
        <dbReference type="Pfam" id="PF00266"/>
    </source>
</evidence>
<comment type="caution">
    <text evidence="7">The sequence shown here is derived from an EMBL/GenBank/DDBJ whole genome shotgun (WGS) entry which is preliminary data.</text>
</comment>
<evidence type="ECO:0000313" key="7">
    <source>
        <dbReference type="EMBL" id="TQM71205.1"/>
    </source>
</evidence>
<protein>
    <submittedName>
        <fullName evidence="7">Selenocysteine lyase/cysteine desulfurase</fullName>
    </submittedName>
</protein>